<dbReference type="EMBL" id="JAPMOS010000143">
    <property type="protein sequence ID" value="KAJ4454640.1"/>
    <property type="molecule type" value="Genomic_DNA"/>
</dbReference>
<gene>
    <name evidence="2" type="ORF">PAPYR_10616</name>
</gene>
<evidence type="ECO:0000313" key="3">
    <source>
        <dbReference type="Proteomes" id="UP001141327"/>
    </source>
</evidence>
<protein>
    <submittedName>
        <fullName evidence="2">Uncharacterized protein</fullName>
    </submittedName>
</protein>
<proteinExistence type="predicted"/>
<keyword evidence="3" id="KW-1185">Reference proteome</keyword>
<feature type="region of interest" description="Disordered" evidence="1">
    <location>
        <begin position="1"/>
        <end position="23"/>
    </location>
</feature>
<comment type="caution">
    <text evidence="2">The sequence shown here is derived from an EMBL/GenBank/DDBJ whole genome shotgun (WGS) entry which is preliminary data.</text>
</comment>
<accession>A0ABQ8UB97</accession>
<reference evidence="2" key="1">
    <citation type="journal article" date="2022" name="bioRxiv">
        <title>Genomics of Preaxostyla Flagellates Illuminates Evolutionary Transitions and the Path Towards Mitochondrial Loss.</title>
        <authorList>
            <person name="Novak L.V.F."/>
            <person name="Treitli S.C."/>
            <person name="Pyrih J."/>
            <person name="Halakuc P."/>
            <person name="Pipaliya S.V."/>
            <person name="Vacek V."/>
            <person name="Brzon O."/>
            <person name="Soukal P."/>
            <person name="Eme L."/>
            <person name="Dacks J.B."/>
            <person name="Karnkowska A."/>
            <person name="Elias M."/>
            <person name="Hampl V."/>
        </authorList>
    </citation>
    <scope>NUCLEOTIDE SEQUENCE</scope>
    <source>
        <strain evidence="2">RCP-MX</strain>
    </source>
</reference>
<dbReference type="Proteomes" id="UP001141327">
    <property type="component" value="Unassembled WGS sequence"/>
</dbReference>
<feature type="compositionally biased region" description="Polar residues" evidence="1">
    <location>
        <begin position="12"/>
        <end position="21"/>
    </location>
</feature>
<name>A0ABQ8UB97_9EUKA</name>
<organism evidence="2 3">
    <name type="scientific">Paratrimastix pyriformis</name>
    <dbReference type="NCBI Taxonomy" id="342808"/>
    <lineage>
        <taxon>Eukaryota</taxon>
        <taxon>Metamonada</taxon>
        <taxon>Preaxostyla</taxon>
        <taxon>Paratrimastigidae</taxon>
        <taxon>Paratrimastix</taxon>
    </lineage>
</organism>
<evidence type="ECO:0000313" key="2">
    <source>
        <dbReference type="EMBL" id="KAJ4454640.1"/>
    </source>
</evidence>
<feature type="region of interest" description="Disordered" evidence="1">
    <location>
        <begin position="77"/>
        <end position="105"/>
    </location>
</feature>
<evidence type="ECO:0000256" key="1">
    <source>
        <dbReference type="SAM" id="MobiDB-lite"/>
    </source>
</evidence>
<sequence>MVDIRFRPRSGSGASQGSPNTLGALREGTLATLLRDKTIDFPAPAVGSLGVCPGAIPRGRPEGVGHHSAHLLARCAQPHAPKSARSLEAPLTSVPGGSPATPPAPPGWPGPRLPCQLFAPLLHRHDPVRVREGCNLPLILRQGLGAEGSRVRWLKEAVRSGSPPSRYIKGPWCPTQLIDQPSNLLKPIQQPFCSV</sequence>